<evidence type="ECO:0000256" key="1">
    <source>
        <dbReference type="ARBA" id="ARBA00006484"/>
    </source>
</evidence>
<dbReference type="OrthoDB" id="1933717at2759"/>
<dbReference type="CDD" id="cd05233">
    <property type="entry name" value="SDR_c"/>
    <property type="match status" value="1"/>
</dbReference>
<reference evidence="2 3" key="1">
    <citation type="submission" date="2016-10" db="EMBL/GenBank/DDBJ databases">
        <title>Draft genome sequence of Coniochaeta ligniaria NRRL30616, a lignocellulolytic fungus for bioabatement of inhibitors in plant biomass hydrolysates.</title>
        <authorList>
            <consortium name="DOE Joint Genome Institute"/>
            <person name="Jimenez D.J."/>
            <person name="Hector R.E."/>
            <person name="Riley R."/>
            <person name="Sun H."/>
            <person name="Grigoriev I.V."/>
            <person name="Van Elsas J.D."/>
            <person name="Nichols N.N."/>
        </authorList>
    </citation>
    <scope>NUCLEOTIDE SEQUENCE [LARGE SCALE GENOMIC DNA]</scope>
    <source>
        <strain evidence="2 3">NRRL 30616</strain>
    </source>
</reference>
<dbReference type="InterPro" id="IPR002347">
    <property type="entry name" value="SDR_fam"/>
</dbReference>
<proteinExistence type="inferred from homology"/>
<gene>
    <name evidence="2" type="ORF">CONLIGDRAFT_636481</name>
</gene>
<protein>
    <submittedName>
        <fullName evidence="2">NAD(P)-binding protein</fullName>
    </submittedName>
</protein>
<dbReference type="PRINTS" id="PR00081">
    <property type="entry name" value="GDHRDH"/>
</dbReference>
<dbReference type="AlphaFoldDB" id="A0A1J7IWE7"/>
<dbReference type="InParanoid" id="A0A1J7IWE7"/>
<dbReference type="PANTHER" id="PTHR43943">
    <property type="entry name" value="DEHYDROGENASE/REDUCTASE (SDR FAMILY) MEMBER 4"/>
    <property type="match status" value="1"/>
</dbReference>
<dbReference type="Gene3D" id="3.40.50.720">
    <property type="entry name" value="NAD(P)-binding Rossmann-like Domain"/>
    <property type="match status" value="1"/>
</dbReference>
<dbReference type="Proteomes" id="UP000182658">
    <property type="component" value="Unassembled WGS sequence"/>
</dbReference>
<dbReference type="SUPFAM" id="SSF51735">
    <property type="entry name" value="NAD(P)-binding Rossmann-fold domains"/>
    <property type="match status" value="1"/>
</dbReference>
<organism evidence="2 3">
    <name type="scientific">Coniochaeta ligniaria NRRL 30616</name>
    <dbReference type="NCBI Taxonomy" id="1408157"/>
    <lineage>
        <taxon>Eukaryota</taxon>
        <taxon>Fungi</taxon>
        <taxon>Dikarya</taxon>
        <taxon>Ascomycota</taxon>
        <taxon>Pezizomycotina</taxon>
        <taxon>Sordariomycetes</taxon>
        <taxon>Sordariomycetidae</taxon>
        <taxon>Coniochaetales</taxon>
        <taxon>Coniochaetaceae</taxon>
        <taxon>Coniochaeta</taxon>
    </lineage>
</organism>
<dbReference type="STRING" id="1408157.A0A1J7IWE7"/>
<dbReference type="PANTHER" id="PTHR43943:SF2">
    <property type="entry name" value="DEHYDROGENASE_REDUCTASE 4"/>
    <property type="match status" value="1"/>
</dbReference>
<comment type="similarity">
    <text evidence="1">Belongs to the short-chain dehydrogenases/reductases (SDR) family.</text>
</comment>
<sequence length="304" mass="33626">MMENHITLHKEPYPRIAPTRPELSQVGRTVLVLGGSTGIGHAIARNFCAAGASKVIILARRPTVLNEAVAKLNEAYADTEVVGRVGSFQSSSDAKVLWDSLQDEGVAVDVLVISATHQPAVQPIMEQGTARAWEDYEANVHAPLLLVDRFYHQPNHDRQKYCLFVSTQCIHDWTSAPQLPIYSITKSSFTAVMSMIARDTPAAKMQILSFHPGVVFTEAAKSVGYTETTIPWDNGGVAALLYFLFKLGATTNDLWQRICRDNSQYGPHLLQPRSFTDALYGLRGMWTNWRLGICGRRLTPTPST</sequence>
<name>A0A1J7IWE7_9PEZI</name>
<accession>A0A1J7IWE7</accession>
<dbReference type="Pfam" id="PF00106">
    <property type="entry name" value="adh_short"/>
    <property type="match status" value="1"/>
</dbReference>
<evidence type="ECO:0000313" key="3">
    <source>
        <dbReference type="Proteomes" id="UP000182658"/>
    </source>
</evidence>
<dbReference type="InterPro" id="IPR036291">
    <property type="entry name" value="NAD(P)-bd_dom_sf"/>
</dbReference>
<evidence type="ECO:0000313" key="2">
    <source>
        <dbReference type="EMBL" id="OIW25433.1"/>
    </source>
</evidence>
<dbReference type="EMBL" id="KV875102">
    <property type="protein sequence ID" value="OIW25433.1"/>
    <property type="molecule type" value="Genomic_DNA"/>
</dbReference>
<keyword evidence="3" id="KW-1185">Reference proteome</keyword>